<evidence type="ECO:0000256" key="2">
    <source>
        <dbReference type="ARBA" id="ARBA00008848"/>
    </source>
</evidence>
<evidence type="ECO:0000313" key="9">
    <source>
        <dbReference type="Proteomes" id="UP000298493"/>
    </source>
</evidence>
<gene>
    <name evidence="8" type="ORF">E6O75_ATG09515</name>
</gene>
<proteinExistence type="inferred from homology"/>
<keyword evidence="4" id="KW-0007">Acetylation</keyword>
<feature type="compositionally biased region" description="Low complexity" evidence="6">
    <location>
        <begin position="110"/>
        <end position="127"/>
    </location>
</feature>
<keyword evidence="9" id="KW-1185">Reference proteome</keyword>
<evidence type="ECO:0000256" key="5">
    <source>
        <dbReference type="ARBA" id="ARBA00026055"/>
    </source>
</evidence>
<dbReference type="Gene3D" id="2.160.20.70">
    <property type="match status" value="1"/>
</dbReference>
<dbReference type="PROSITE" id="PS51329">
    <property type="entry name" value="C_CAP_COFACTOR_C"/>
    <property type="match status" value="1"/>
</dbReference>
<organism evidence="8 9">
    <name type="scientific">Venturia nashicola</name>
    <dbReference type="NCBI Taxonomy" id="86259"/>
    <lineage>
        <taxon>Eukaryota</taxon>
        <taxon>Fungi</taxon>
        <taxon>Dikarya</taxon>
        <taxon>Ascomycota</taxon>
        <taxon>Pezizomycotina</taxon>
        <taxon>Dothideomycetes</taxon>
        <taxon>Pleosporomycetidae</taxon>
        <taxon>Venturiales</taxon>
        <taxon>Venturiaceae</taxon>
        <taxon>Venturia</taxon>
    </lineage>
</organism>
<dbReference type="PANTHER" id="PTHR15139:SF0">
    <property type="entry name" value="TUBULIN-SPECIFIC CHAPERONE C"/>
    <property type="match status" value="1"/>
</dbReference>
<comment type="caution">
    <text evidence="8">The sequence shown here is derived from an EMBL/GenBank/DDBJ whole genome shotgun (WGS) entry which is preliminary data.</text>
</comment>
<dbReference type="STRING" id="86259.A0A4Z1P2B9"/>
<comment type="similarity">
    <text evidence="2">Belongs to the TBCC family.</text>
</comment>
<dbReference type="GO" id="GO:0005737">
    <property type="term" value="C:cytoplasm"/>
    <property type="evidence" value="ECO:0007669"/>
    <property type="project" value="UniProtKB-SubCell"/>
</dbReference>
<evidence type="ECO:0000259" key="7">
    <source>
        <dbReference type="PROSITE" id="PS51329"/>
    </source>
</evidence>
<keyword evidence="3" id="KW-0963">Cytoplasm</keyword>
<comment type="subunit">
    <text evidence="5">Supercomplex made of cofactors A to E. Cofactors A and D function by capturing and stabilizing tubulin in a quasi-native conformation. Cofactor E binds to the cofactor D-tubulin complex; interaction with cofactor C then causes the release of tubulin polypeptides that are committed to the native state.</text>
</comment>
<dbReference type="InterPro" id="IPR017901">
    <property type="entry name" value="C-CAP_CF_C-like"/>
</dbReference>
<dbReference type="Proteomes" id="UP000298493">
    <property type="component" value="Unassembled WGS sequence"/>
</dbReference>
<dbReference type="InterPro" id="IPR016098">
    <property type="entry name" value="CAP/MinC_C"/>
</dbReference>
<feature type="region of interest" description="Disordered" evidence="6">
    <location>
        <begin position="109"/>
        <end position="141"/>
    </location>
</feature>
<dbReference type="Pfam" id="PF07986">
    <property type="entry name" value="TBCC"/>
    <property type="match status" value="1"/>
</dbReference>
<evidence type="ECO:0000256" key="6">
    <source>
        <dbReference type="SAM" id="MobiDB-lite"/>
    </source>
</evidence>
<dbReference type="InterPro" id="IPR038397">
    <property type="entry name" value="TBCC_N_sf"/>
</dbReference>
<dbReference type="GO" id="GO:0007021">
    <property type="term" value="P:tubulin complex assembly"/>
    <property type="evidence" value="ECO:0007669"/>
    <property type="project" value="TreeGrafter"/>
</dbReference>
<dbReference type="OrthoDB" id="194775at2759"/>
<dbReference type="InterPro" id="IPR012945">
    <property type="entry name" value="Tubulin-bd_cofactor_C_dom"/>
</dbReference>
<evidence type="ECO:0000313" key="8">
    <source>
        <dbReference type="EMBL" id="TID14436.1"/>
    </source>
</evidence>
<evidence type="ECO:0000256" key="4">
    <source>
        <dbReference type="ARBA" id="ARBA00022990"/>
    </source>
</evidence>
<evidence type="ECO:0000256" key="3">
    <source>
        <dbReference type="ARBA" id="ARBA00022490"/>
    </source>
</evidence>
<dbReference type="InterPro" id="IPR027684">
    <property type="entry name" value="TBCC"/>
</dbReference>
<reference evidence="8 9" key="1">
    <citation type="submission" date="2019-04" db="EMBL/GenBank/DDBJ databases">
        <title>High contiguity whole genome sequence and gene annotation resource for two Venturia nashicola isolates.</title>
        <authorList>
            <person name="Prokchorchik M."/>
            <person name="Won K."/>
            <person name="Lee Y."/>
            <person name="Choi E.D."/>
            <person name="Segonzac C."/>
            <person name="Sohn K.H."/>
        </authorList>
    </citation>
    <scope>NUCLEOTIDE SEQUENCE [LARGE SCALE GENOMIC DNA]</scope>
    <source>
        <strain evidence="8 9">PRI2</strain>
    </source>
</reference>
<name>A0A4Z1P2B9_9PEZI</name>
<sequence length="352" mass="38824">MSSSVPETPETSFKDRFFDHFKQETSTLQEQIDNLSKISSTGTARLDAVNQSLASITKLQREVSDASSQLPAHNQKSYSDQLKQLSENLQKSRGAFAPRHKFSFKNVNKVPSAAPSPAPTVSTSQPPAETPEEPQDKGKYNATLRSSTDKLIRRPSFTNATSINIFSHEGLHITIPPSAKNAITTSTIHNITNCFIDISFLFSSPSSSFATMNITEISESLLVAGRVKGALHVTNMRNSTIVAATGQLRMHQCENVSVYLRCSSDPIIEHCKKVRFAPLPQLFLQGGDNEVEGLNRWNKVQDFQWIKAEHSPNWCEISFDDRVGDEVWRNVVSGDEVGGAEETLQTVNGGKA</sequence>
<comment type="subcellular location">
    <subcellularLocation>
        <location evidence="1">Cytoplasm</location>
    </subcellularLocation>
</comment>
<evidence type="ECO:0000256" key="1">
    <source>
        <dbReference type="ARBA" id="ARBA00004496"/>
    </source>
</evidence>
<accession>A0A4Z1P2B9</accession>
<dbReference type="GO" id="GO:0015631">
    <property type="term" value="F:tubulin binding"/>
    <property type="evidence" value="ECO:0007669"/>
    <property type="project" value="InterPro"/>
</dbReference>
<dbReference type="InterPro" id="IPR031925">
    <property type="entry name" value="TBCC_N"/>
</dbReference>
<dbReference type="GO" id="GO:0007023">
    <property type="term" value="P:post-chaperonin tubulin folding pathway"/>
    <property type="evidence" value="ECO:0007669"/>
    <property type="project" value="InterPro"/>
</dbReference>
<dbReference type="AlphaFoldDB" id="A0A4Z1P2B9"/>
<dbReference type="Pfam" id="PF16752">
    <property type="entry name" value="TBCC_N"/>
    <property type="match status" value="1"/>
</dbReference>
<dbReference type="EMBL" id="SNSC02000023">
    <property type="protein sequence ID" value="TID14436.1"/>
    <property type="molecule type" value="Genomic_DNA"/>
</dbReference>
<feature type="domain" description="C-CAP/cofactor C-like" evidence="7">
    <location>
        <begin position="127"/>
        <end position="305"/>
    </location>
</feature>
<dbReference type="PANTHER" id="PTHR15139">
    <property type="entry name" value="TUBULIN FOLDING COFACTOR C"/>
    <property type="match status" value="1"/>
</dbReference>
<protein>
    <submittedName>
        <fullName evidence="8">TBCC-domain-containing protein</fullName>
    </submittedName>
</protein>
<dbReference type="Gene3D" id="1.20.58.1250">
    <property type="entry name" value="Tubulin Binding Cofactor C, N-terminal domain"/>
    <property type="match status" value="1"/>
</dbReference>